<sequence length="26" mass="3049">MQCSGVSRNEDVHMLQIKRKETETKT</sequence>
<reference evidence="2" key="1">
    <citation type="submission" date="2014-11" db="EMBL/GenBank/DDBJ databases">
        <authorList>
            <person name="Amaro Gonzalez C."/>
        </authorList>
    </citation>
    <scope>NUCLEOTIDE SEQUENCE</scope>
</reference>
<dbReference type="EMBL" id="GBXM01108356">
    <property type="protein sequence ID" value="JAH00221.1"/>
    <property type="molecule type" value="Transcribed_RNA"/>
</dbReference>
<feature type="compositionally biased region" description="Basic and acidic residues" evidence="1">
    <location>
        <begin position="8"/>
        <end position="26"/>
    </location>
</feature>
<name>A0A0E9P6K5_ANGAN</name>
<evidence type="ECO:0000313" key="2">
    <source>
        <dbReference type="EMBL" id="JAH00221.1"/>
    </source>
</evidence>
<organism evidence="2">
    <name type="scientific">Anguilla anguilla</name>
    <name type="common">European freshwater eel</name>
    <name type="synonym">Muraena anguilla</name>
    <dbReference type="NCBI Taxonomy" id="7936"/>
    <lineage>
        <taxon>Eukaryota</taxon>
        <taxon>Metazoa</taxon>
        <taxon>Chordata</taxon>
        <taxon>Craniata</taxon>
        <taxon>Vertebrata</taxon>
        <taxon>Euteleostomi</taxon>
        <taxon>Actinopterygii</taxon>
        <taxon>Neopterygii</taxon>
        <taxon>Teleostei</taxon>
        <taxon>Anguilliformes</taxon>
        <taxon>Anguillidae</taxon>
        <taxon>Anguilla</taxon>
    </lineage>
</organism>
<proteinExistence type="predicted"/>
<protein>
    <submittedName>
        <fullName evidence="2">Uncharacterized protein</fullName>
    </submittedName>
</protein>
<evidence type="ECO:0000256" key="1">
    <source>
        <dbReference type="SAM" id="MobiDB-lite"/>
    </source>
</evidence>
<accession>A0A0E9P6K5</accession>
<reference evidence="2" key="2">
    <citation type="journal article" date="2015" name="Fish Shellfish Immunol.">
        <title>Early steps in the European eel (Anguilla anguilla)-Vibrio vulnificus interaction in the gills: Role of the RtxA13 toxin.</title>
        <authorList>
            <person name="Callol A."/>
            <person name="Pajuelo D."/>
            <person name="Ebbesson L."/>
            <person name="Teles M."/>
            <person name="MacKenzie S."/>
            <person name="Amaro C."/>
        </authorList>
    </citation>
    <scope>NUCLEOTIDE SEQUENCE</scope>
</reference>
<dbReference type="AlphaFoldDB" id="A0A0E9P6K5"/>
<feature type="region of interest" description="Disordered" evidence="1">
    <location>
        <begin position="1"/>
        <end position="26"/>
    </location>
</feature>